<dbReference type="PANTHER" id="PTHR38436:SF1">
    <property type="entry name" value="ESTER CYCLASE"/>
    <property type="match status" value="1"/>
</dbReference>
<dbReference type="RefSeq" id="WP_120353099.1">
    <property type="nucleotide sequence ID" value="NZ_RAQO01000001.1"/>
</dbReference>
<gene>
    <name evidence="1" type="ORF">DBZ36_01220</name>
</gene>
<dbReference type="EMBL" id="RAQO01000001">
    <property type="protein sequence ID" value="RKF22297.1"/>
    <property type="molecule type" value="Genomic_DNA"/>
</dbReference>
<dbReference type="Gene3D" id="3.10.450.50">
    <property type="match status" value="1"/>
</dbReference>
<evidence type="ECO:0000313" key="2">
    <source>
        <dbReference type="Proteomes" id="UP000286482"/>
    </source>
</evidence>
<dbReference type="InterPro" id="IPR009959">
    <property type="entry name" value="Cyclase_SnoaL-like"/>
</dbReference>
<dbReference type="OrthoDB" id="8588307at2"/>
<protein>
    <submittedName>
        <fullName evidence="1">Ester cyclase</fullName>
    </submittedName>
</protein>
<dbReference type="Pfam" id="PF07366">
    <property type="entry name" value="SnoaL"/>
    <property type="match status" value="1"/>
</dbReference>
<dbReference type="AlphaFoldDB" id="A0A420ENK6"/>
<dbReference type="InterPro" id="IPR032710">
    <property type="entry name" value="NTF2-like_dom_sf"/>
</dbReference>
<reference evidence="1 2" key="1">
    <citation type="submission" date="2018-09" db="EMBL/GenBank/DDBJ databases">
        <authorList>
            <person name="Wang Z."/>
        </authorList>
    </citation>
    <scope>NUCLEOTIDE SEQUENCE [LARGE SCALE GENOMIC DNA]</scope>
    <source>
        <strain evidence="1 2">ALS 81</strain>
    </source>
</reference>
<dbReference type="GO" id="GO:0030638">
    <property type="term" value="P:polyketide metabolic process"/>
    <property type="evidence" value="ECO:0007669"/>
    <property type="project" value="InterPro"/>
</dbReference>
<dbReference type="PANTHER" id="PTHR38436">
    <property type="entry name" value="POLYKETIDE CYCLASE SNOAL-LIKE DOMAIN"/>
    <property type="match status" value="1"/>
</dbReference>
<dbReference type="Proteomes" id="UP000286482">
    <property type="component" value="Unassembled WGS sequence"/>
</dbReference>
<organism evidence="1 2">
    <name type="scientific">Alginatibacterium sediminis</name>
    <dbReference type="NCBI Taxonomy" id="2164068"/>
    <lineage>
        <taxon>Bacteria</taxon>
        <taxon>Pseudomonadati</taxon>
        <taxon>Pseudomonadota</taxon>
        <taxon>Gammaproteobacteria</taxon>
        <taxon>Alteromonadales</taxon>
        <taxon>Alteromonadaceae</taxon>
        <taxon>Alginatibacterium</taxon>
    </lineage>
</organism>
<proteinExistence type="predicted"/>
<name>A0A420ENK6_9ALTE</name>
<accession>A0A420ENK6</accession>
<dbReference type="SUPFAM" id="SSF54427">
    <property type="entry name" value="NTF2-like"/>
    <property type="match status" value="1"/>
</dbReference>
<evidence type="ECO:0000313" key="1">
    <source>
        <dbReference type="EMBL" id="RKF22297.1"/>
    </source>
</evidence>
<sequence>MHQSASEVVRLFIQEVRSGKYPEHAQKYMAPMVMAHQVYSGQAQVIERTPQNYTQHIHEFLECFGQYQFEIEEFINQGAKVYVRWRQIGHHRATILGYEATGLPIDTVGSAVYRVEDGKIIEYWIQQENEGLLAQLETNANRC</sequence>
<comment type="caution">
    <text evidence="1">The sequence shown here is derived from an EMBL/GenBank/DDBJ whole genome shotgun (WGS) entry which is preliminary data.</text>
</comment>
<keyword evidence="2" id="KW-1185">Reference proteome</keyword>